<dbReference type="Gene3D" id="3.90.550.10">
    <property type="entry name" value="Spore Coat Polysaccharide Biosynthesis Protein SpsA, Chain A"/>
    <property type="match status" value="1"/>
</dbReference>
<dbReference type="InterPro" id="IPR003329">
    <property type="entry name" value="Cytidylyl_trans"/>
</dbReference>
<sequence>MSDNAPLQDTAFSTNTSFPTNTPYRVAVIPARGGSQRIPRKNIRLLDGKPLIAYSIETAIASGLFDRIIVSTDDAEIAEVARRYGAETPFMRPANLADHMTGTTPVMQHALSYLIEEGRTPDQACLIYATCPMLTPDDLQQGFAQLNQRTAFCFSATTFAFPIQRALHVQENGELAPMFPEHIGKRSQDLVEAIHDAGQFYWASTKDWFDEVIFGPKSKPLLLPRHRIQDLDTEEDWLRLTQIMRLKQAEDTKR</sequence>
<dbReference type="Pfam" id="PF02348">
    <property type="entry name" value="CTP_transf_3"/>
    <property type="match status" value="1"/>
</dbReference>
<dbReference type="InterPro" id="IPR029044">
    <property type="entry name" value="Nucleotide-diphossugar_trans"/>
</dbReference>
<dbReference type="CDD" id="cd02513">
    <property type="entry name" value="CMP-NeuAc_Synthase"/>
    <property type="match status" value="1"/>
</dbReference>
<organism evidence="1 2">
    <name type="scientific">Marinomonas arctica</name>
    <dbReference type="NCBI Taxonomy" id="383750"/>
    <lineage>
        <taxon>Bacteria</taxon>
        <taxon>Pseudomonadati</taxon>
        <taxon>Pseudomonadota</taxon>
        <taxon>Gammaproteobacteria</taxon>
        <taxon>Oceanospirillales</taxon>
        <taxon>Oceanospirillaceae</taxon>
        <taxon>Marinomonas</taxon>
    </lineage>
</organism>
<keyword evidence="1" id="KW-0548">Nucleotidyltransferase</keyword>
<dbReference type="NCBIfam" id="TIGR03584">
    <property type="entry name" value="PseF"/>
    <property type="match status" value="1"/>
</dbReference>
<proteinExistence type="predicted"/>
<dbReference type="EC" id="2.7.7.81" evidence="1"/>
<dbReference type="InterPro" id="IPR050793">
    <property type="entry name" value="CMP-NeuNAc_synthase"/>
</dbReference>
<accession>A0A7H1J3P0</accession>
<dbReference type="OrthoDB" id="9805604at2"/>
<evidence type="ECO:0000313" key="2">
    <source>
        <dbReference type="Proteomes" id="UP000516370"/>
    </source>
</evidence>
<dbReference type="KEGG" id="mard:IBG28_15620"/>
<dbReference type="PANTHER" id="PTHR21485:SF6">
    <property type="entry name" value="N-ACYLNEURAMINATE CYTIDYLYLTRANSFERASE-RELATED"/>
    <property type="match status" value="1"/>
</dbReference>
<dbReference type="Proteomes" id="UP000516370">
    <property type="component" value="Chromosome"/>
</dbReference>
<dbReference type="SUPFAM" id="SSF53448">
    <property type="entry name" value="Nucleotide-diphospho-sugar transferases"/>
    <property type="match status" value="1"/>
</dbReference>
<keyword evidence="2" id="KW-1185">Reference proteome</keyword>
<protein>
    <submittedName>
        <fullName evidence="1">Pseudaminic acid cytidylyltransferase</fullName>
        <ecNumber evidence="1">2.7.7.81</ecNumber>
    </submittedName>
</protein>
<gene>
    <name evidence="1" type="primary">pseF</name>
    <name evidence="1" type="ORF">IBG28_15620</name>
</gene>
<reference evidence="1 2" key="1">
    <citation type="submission" date="2020-09" db="EMBL/GenBank/DDBJ databases">
        <title>Complete genome sequence of an Arctic sea ice bacterium Marinomonas arctica BSI20414.</title>
        <authorList>
            <person name="Liao L."/>
            <person name="Chen B."/>
        </authorList>
    </citation>
    <scope>NUCLEOTIDE SEQUENCE [LARGE SCALE GENOMIC DNA]</scope>
    <source>
        <strain evidence="1 2">BSI20414</strain>
    </source>
</reference>
<dbReference type="EMBL" id="CP061081">
    <property type="protein sequence ID" value="QNT05106.1"/>
    <property type="molecule type" value="Genomic_DNA"/>
</dbReference>
<name>A0A7H1J3P0_9GAMM</name>
<keyword evidence="1" id="KW-0808">Transferase</keyword>
<dbReference type="RefSeq" id="WP_111605526.1">
    <property type="nucleotide sequence ID" value="NZ_BMLJ01000001.1"/>
</dbReference>
<evidence type="ECO:0000313" key="1">
    <source>
        <dbReference type="EMBL" id="QNT05106.1"/>
    </source>
</evidence>
<dbReference type="GO" id="GO:0008781">
    <property type="term" value="F:N-acylneuraminate cytidylyltransferase activity"/>
    <property type="evidence" value="ECO:0007669"/>
    <property type="project" value="TreeGrafter"/>
</dbReference>
<dbReference type="InterPro" id="IPR020039">
    <property type="entry name" value="PseF"/>
</dbReference>
<dbReference type="PANTHER" id="PTHR21485">
    <property type="entry name" value="HAD SUPERFAMILY MEMBERS CMAS AND KDSC"/>
    <property type="match status" value="1"/>
</dbReference>
<dbReference type="AlphaFoldDB" id="A0A7H1J3P0"/>